<gene>
    <name evidence="2" type="ordered locus">Deipe_3918</name>
</gene>
<dbReference type="Pfam" id="PF00480">
    <property type="entry name" value="ROK"/>
    <property type="match status" value="1"/>
</dbReference>
<dbReference type="Pfam" id="PF13412">
    <property type="entry name" value="HTH_24"/>
    <property type="match status" value="1"/>
</dbReference>
<dbReference type="InterPro" id="IPR000600">
    <property type="entry name" value="ROK"/>
</dbReference>
<proteinExistence type="inferred from homology"/>
<dbReference type="PANTHER" id="PTHR18964:SF149">
    <property type="entry name" value="BIFUNCTIONAL UDP-N-ACETYLGLUCOSAMINE 2-EPIMERASE_N-ACETYLMANNOSAMINE KINASE"/>
    <property type="match status" value="1"/>
</dbReference>
<keyword evidence="2" id="KW-0808">Transferase</keyword>
<name>L0A613_DEIPD</name>
<dbReference type="SUPFAM" id="SSF46785">
    <property type="entry name" value="Winged helix' DNA-binding domain"/>
    <property type="match status" value="1"/>
</dbReference>
<dbReference type="InterPro" id="IPR036390">
    <property type="entry name" value="WH_DNA-bd_sf"/>
</dbReference>
<protein>
    <submittedName>
        <fullName evidence="2">Transcriptional regulator/sugar kinase</fullName>
    </submittedName>
</protein>
<dbReference type="Proteomes" id="UP000010467">
    <property type="component" value="Plasmid pDEIPE01"/>
</dbReference>
<evidence type="ECO:0000256" key="1">
    <source>
        <dbReference type="ARBA" id="ARBA00006479"/>
    </source>
</evidence>
<accession>L0A613</accession>
<dbReference type="Gene3D" id="3.30.420.40">
    <property type="match status" value="2"/>
</dbReference>
<dbReference type="Gene3D" id="1.10.10.10">
    <property type="entry name" value="Winged helix-like DNA-binding domain superfamily/Winged helix DNA-binding domain"/>
    <property type="match status" value="1"/>
</dbReference>
<reference evidence="3" key="1">
    <citation type="submission" date="2012-03" db="EMBL/GenBank/DDBJ databases">
        <title>Complete sequence of plasmid 1 of Deinococcus peraridilitoris DSM 19664.</title>
        <authorList>
            <person name="Lucas S."/>
            <person name="Copeland A."/>
            <person name="Lapidus A."/>
            <person name="Glavina del Rio T."/>
            <person name="Dalin E."/>
            <person name="Tice H."/>
            <person name="Bruce D."/>
            <person name="Goodwin L."/>
            <person name="Pitluck S."/>
            <person name="Peters L."/>
            <person name="Mikhailova N."/>
            <person name="Lu M."/>
            <person name="Kyrpides N."/>
            <person name="Mavromatis K."/>
            <person name="Ivanova N."/>
            <person name="Brettin T."/>
            <person name="Detter J.C."/>
            <person name="Han C."/>
            <person name="Larimer F."/>
            <person name="Land M."/>
            <person name="Hauser L."/>
            <person name="Markowitz V."/>
            <person name="Cheng J.-F."/>
            <person name="Hugenholtz P."/>
            <person name="Woyke T."/>
            <person name="Wu D."/>
            <person name="Pukall R."/>
            <person name="Steenblock K."/>
            <person name="Brambilla E."/>
            <person name="Klenk H.-P."/>
            <person name="Eisen J.A."/>
        </authorList>
    </citation>
    <scope>NUCLEOTIDE SEQUENCE [LARGE SCALE GENOMIC DNA]</scope>
    <source>
        <strain evidence="3">DSM 19664 / LMG 22246 / CIP 109416 / KR-200</strain>
        <plasmid evidence="3">Plasmid pDEIPE01</plasmid>
    </source>
</reference>
<organism evidence="2 3">
    <name type="scientific">Deinococcus peraridilitoris (strain DSM 19664 / LMG 22246 / CIP 109416 / KR-200)</name>
    <dbReference type="NCBI Taxonomy" id="937777"/>
    <lineage>
        <taxon>Bacteria</taxon>
        <taxon>Thermotogati</taxon>
        <taxon>Deinococcota</taxon>
        <taxon>Deinococci</taxon>
        <taxon>Deinococcales</taxon>
        <taxon>Deinococcaceae</taxon>
        <taxon>Deinococcus</taxon>
    </lineage>
</organism>
<dbReference type="InterPro" id="IPR043129">
    <property type="entry name" value="ATPase_NBD"/>
</dbReference>
<keyword evidence="2" id="KW-0418">Kinase</keyword>
<keyword evidence="2" id="KW-0614">Plasmid</keyword>
<sequence length="360" mass="38259">MNTAQQILSHLLTCGPASRAELARKLLLSKPTTSAVIEQLISRGVLAEIGQGHSTVGRPPMLITLNARHRLIAGVEVDAGRVQVALGDLRGVTIDVRDYPWASGQLGRHIRAALDDLAARHATSGVHTVALGLPGVVEAGRVRYAPNLPELETPGVLQELRDELGEATLLYNDVNLAAVSEARHDELLVYVAIGSGFGVGVTHGKTLLSGHRGRAGELGYLPTGVGTTLEDLLSERGLARLLGLHTEQLTEQLLPSEPVILQRPAAQPFFEGLTLALQVLSVTLDPARIVIGGRVGGRLFAHLPALRRQLEATLPFVPDLTVAADAERAVSLGALRMAAKHDVQDLLHALGTRDQRPVSA</sequence>
<evidence type="ECO:0000313" key="2">
    <source>
        <dbReference type="EMBL" id="AFZ69328.1"/>
    </source>
</evidence>
<keyword evidence="3" id="KW-1185">Reference proteome</keyword>
<evidence type="ECO:0000313" key="3">
    <source>
        <dbReference type="Proteomes" id="UP000010467"/>
    </source>
</evidence>
<dbReference type="GO" id="GO:0016301">
    <property type="term" value="F:kinase activity"/>
    <property type="evidence" value="ECO:0007669"/>
    <property type="project" value="UniProtKB-KW"/>
</dbReference>
<dbReference type="AlphaFoldDB" id="L0A613"/>
<dbReference type="HOGENOM" id="CLU_036604_13_3_0"/>
<dbReference type="PATRIC" id="fig|937777.3.peg.3935"/>
<dbReference type="SUPFAM" id="SSF53067">
    <property type="entry name" value="Actin-like ATPase domain"/>
    <property type="match status" value="1"/>
</dbReference>
<dbReference type="RefSeq" id="WP_015231230.1">
    <property type="nucleotide sequence ID" value="NC_019789.1"/>
</dbReference>
<dbReference type="PANTHER" id="PTHR18964">
    <property type="entry name" value="ROK (REPRESSOR, ORF, KINASE) FAMILY"/>
    <property type="match status" value="1"/>
</dbReference>
<dbReference type="OrthoDB" id="9796533at2"/>
<geneLocation type="plasmid" evidence="2 3">
    <name>pDEIPE01</name>
</geneLocation>
<dbReference type="EMBL" id="CP003383">
    <property type="protein sequence ID" value="AFZ69328.1"/>
    <property type="molecule type" value="Genomic_DNA"/>
</dbReference>
<comment type="similarity">
    <text evidence="1">Belongs to the ROK (NagC/XylR) family.</text>
</comment>
<dbReference type="InterPro" id="IPR036388">
    <property type="entry name" value="WH-like_DNA-bd_sf"/>
</dbReference>
<dbReference type="KEGG" id="dpd:Deipe_3918"/>